<dbReference type="Proteomes" id="UP000256328">
    <property type="component" value="Unassembled WGS sequence"/>
</dbReference>
<proteinExistence type="predicted"/>
<accession>A0A3D8T1E6</accession>
<dbReference type="AlphaFoldDB" id="A0A3D8T1E6"/>
<gene>
    <name evidence="1" type="ORF">BP5796_01222</name>
</gene>
<sequence>MVFRRDRTNFCFEGRSILQAANTSSRPRHVASKSMNWAWQPFSEDSGERIYARTKPLSYQWQGVLEHALMNSEDEALYRRVHVLPYQGDVIDGYVAAGKELGRSFVQYINRNQEAGMDLDALAEDTEAVVEEFEEMRENGINPSSHVAIRSTMNSPWH</sequence>
<keyword evidence="2" id="KW-1185">Reference proteome</keyword>
<protein>
    <submittedName>
        <fullName evidence="1">Uncharacterized protein</fullName>
    </submittedName>
</protein>
<reference evidence="1 2" key="1">
    <citation type="journal article" date="2018" name="IMA Fungus">
        <title>IMA Genome-F 9: Draft genome sequence of Annulohypoxylon stygium, Aspergillus mulundensis, Berkeleyomyces basicola (syn. Thielaviopsis basicola), Ceratocystis smalleyi, two Cercospora beticola strains, Coleophoma cylindrospora, Fusarium fracticaudum, Phialophora cf. hyalina, and Morchella septimelata.</title>
        <authorList>
            <person name="Wingfield B.D."/>
            <person name="Bills G.F."/>
            <person name="Dong Y."/>
            <person name="Huang W."/>
            <person name="Nel W.J."/>
            <person name="Swalarsk-Parry B.S."/>
            <person name="Vaghefi N."/>
            <person name="Wilken P.M."/>
            <person name="An Z."/>
            <person name="de Beer Z.W."/>
            <person name="De Vos L."/>
            <person name="Chen L."/>
            <person name="Duong T.A."/>
            <person name="Gao Y."/>
            <person name="Hammerbacher A."/>
            <person name="Kikkert J.R."/>
            <person name="Li Y."/>
            <person name="Li H."/>
            <person name="Li K."/>
            <person name="Li Q."/>
            <person name="Liu X."/>
            <person name="Ma X."/>
            <person name="Naidoo K."/>
            <person name="Pethybridge S.J."/>
            <person name="Sun J."/>
            <person name="Steenkamp E.T."/>
            <person name="van der Nest M.A."/>
            <person name="van Wyk S."/>
            <person name="Wingfield M.J."/>
            <person name="Xiong C."/>
            <person name="Yue Q."/>
            <person name="Zhang X."/>
        </authorList>
    </citation>
    <scope>NUCLEOTIDE SEQUENCE [LARGE SCALE GENOMIC DNA]</scope>
    <source>
        <strain evidence="1 2">BP5796</strain>
    </source>
</reference>
<comment type="caution">
    <text evidence="1">The sequence shown here is derived from an EMBL/GenBank/DDBJ whole genome shotgun (WGS) entry which is preliminary data.</text>
</comment>
<evidence type="ECO:0000313" key="2">
    <source>
        <dbReference type="Proteomes" id="UP000256328"/>
    </source>
</evidence>
<name>A0A3D8T1E6_9HELO</name>
<organism evidence="1 2">
    <name type="scientific">Coleophoma crateriformis</name>
    <dbReference type="NCBI Taxonomy" id="565419"/>
    <lineage>
        <taxon>Eukaryota</taxon>
        <taxon>Fungi</taxon>
        <taxon>Dikarya</taxon>
        <taxon>Ascomycota</taxon>
        <taxon>Pezizomycotina</taxon>
        <taxon>Leotiomycetes</taxon>
        <taxon>Helotiales</taxon>
        <taxon>Dermateaceae</taxon>
        <taxon>Coleophoma</taxon>
    </lineage>
</organism>
<evidence type="ECO:0000313" key="1">
    <source>
        <dbReference type="EMBL" id="RDW91828.1"/>
    </source>
</evidence>
<dbReference type="EMBL" id="PDLN01000002">
    <property type="protein sequence ID" value="RDW91828.1"/>
    <property type="molecule type" value="Genomic_DNA"/>
</dbReference>